<keyword evidence="6 11" id="KW-0521">NADP</keyword>
<feature type="binding site" evidence="11">
    <location>
        <begin position="8"/>
        <end position="11"/>
    </location>
    <ligand>
        <name>NADP(+)</name>
        <dbReference type="ChEBI" id="CHEBI:58349"/>
    </ligand>
</feature>
<dbReference type="EMBL" id="QXDL01000044">
    <property type="protein sequence ID" value="RIH86609.1"/>
    <property type="molecule type" value="Genomic_DNA"/>
</dbReference>
<reference evidence="14 15" key="1">
    <citation type="submission" date="2018-08" db="EMBL/GenBank/DDBJ databases">
        <title>Meiothermus terrae DSM 26712 genome sequencing project.</title>
        <authorList>
            <person name="Da Costa M.S."/>
            <person name="Albuquerque L."/>
            <person name="Raposo P."/>
            <person name="Froufe H.J.C."/>
            <person name="Barroso C.S."/>
            <person name="Egas C."/>
        </authorList>
    </citation>
    <scope>NUCLEOTIDE SEQUENCE [LARGE SCALE GENOMIC DNA]</scope>
    <source>
        <strain evidence="14 15">DSM 26712</strain>
    </source>
</reference>
<dbReference type="Pfam" id="PF13561">
    <property type="entry name" value="adh_short_C2"/>
    <property type="match status" value="1"/>
</dbReference>
<feature type="domain" description="Ketoreductase" evidence="13">
    <location>
        <begin position="2"/>
        <end position="183"/>
    </location>
</feature>
<evidence type="ECO:0000256" key="7">
    <source>
        <dbReference type="ARBA" id="ARBA00023002"/>
    </source>
</evidence>
<evidence type="ECO:0000256" key="12">
    <source>
        <dbReference type="RuleBase" id="RU366074"/>
    </source>
</evidence>
<dbReference type="PANTHER" id="PTHR42879">
    <property type="entry name" value="3-OXOACYL-(ACYL-CARRIER-PROTEIN) REDUCTASE"/>
    <property type="match status" value="1"/>
</dbReference>
<comment type="caution">
    <text evidence="14">The sequence shown here is derived from an EMBL/GenBank/DDBJ whole genome shotgun (WGS) entry which is preliminary data.</text>
</comment>
<dbReference type="InterPro" id="IPR036291">
    <property type="entry name" value="NAD(P)-bd_dom_sf"/>
</dbReference>
<proteinExistence type="inferred from homology"/>
<dbReference type="OrthoDB" id="125587at2"/>
<dbReference type="UniPathway" id="UPA00094"/>
<dbReference type="RefSeq" id="WP_119314540.1">
    <property type="nucleotide sequence ID" value="NZ_QXDL01000044.1"/>
</dbReference>
<dbReference type="GO" id="GO:0051287">
    <property type="term" value="F:NAD binding"/>
    <property type="evidence" value="ECO:0007669"/>
    <property type="project" value="UniProtKB-UniRule"/>
</dbReference>
<dbReference type="SUPFAM" id="SSF51735">
    <property type="entry name" value="NAD(P)-binding Rossmann-fold domains"/>
    <property type="match status" value="1"/>
</dbReference>
<keyword evidence="4 12" id="KW-0444">Lipid biosynthesis</keyword>
<name>A0A399EU35_9DEIN</name>
<dbReference type="InterPro" id="IPR011284">
    <property type="entry name" value="3oxo_ACP_reduc"/>
</dbReference>
<dbReference type="InterPro" id="IPR002347">
    <property type="entry name" value="SDR_fam"/>
</dbReference>
<dbReference type="FunFam" id="3.40.50.720:FF:000037">
    <property type="entry name" value="3-oxoacyl-[acyl-carrier-protein] reductase FabG"/>
    <property type="match status" value="1"/>
</dbReference>
<comment type="function">
    <text evidence="12">Catalyzes the NADPH-dependent reduction of beta-ketoacyl-ACP substrates to beta-hydroxyacyl-ACP products, the first reductive step in the elongation cycle of fatty acid biosynthesis.</text>
</comment>
<evidence type="ECO:0000256" key="10">
    <source>
        <dbReference type="PIRSR" id="PIRSR611284-1"/>
    </source>
</evidence>
<dbReference type="CDD" id="cd05333">
    <property type="entry name" value="BKR_SDR_c"/>
    <property type="match status" value="1"/>
</dbReference>
<dbReference type="InterPro" id="IPR020904">
    <property type="entry name" value="Sc_DH/Rdtase_CS"/>
</dbReference>
<keyword evidence="5 12" id="KW-0276">Fatty acid metabolism</keyword>
<dbReference type="NCBIfam" id="TIGR01830">
    <property type="entry name" value="3oxo_ACP_reduc"/>
    <property type="match status" value="1"/>
</dbReference>
<evidence type="ECO:0000256" key="4">
    <source>
        <dbReference type="ARBA" id="ARBA00022516"/>
    </source>
</evidence>
<comment type="catalytic activity">
    <reaction evidence="12">
        <text>a (3R)-hydroxyacyl-[ACP] + NADP(+) = a 3-oxoacyl-[ACP] + NADPH + H(+)</text>
        <dbReference type="Rhea" id="RHEA:17397"/>
        <dbReference type="Rhea" id="RHEA-COMP:9916"/>
        <dbReference type="Rhea" id="RHEA-COMP:9945"/>
        <dbReference type="ChEBI" id="CHEBI:15378"/>
        <dbReference type="ChEBI" id="CHEBI:57783"/>
        <dbReference type="ChEBI" id="CHEBI:58349"/>
        <dbReference type="ChEBI" id="CHEBI:78776"/>
        <dbReference type="ChEBI" id="CHEBI:78827"/>
        <dbReference type="EC" id="1.1.1.100"/>
    </reaction>
</comment>
<gene>
    <name evidence="14" type="primary">fabG_6</name>
    <name evidence="14" type="ORF">Mterra_01391</name>
</gene>
<evidence type="ECO:0000313" key="14">
    <source>
        <dbReference type="EMBL" id="RIH86609.1"/>
    </source>
</evidence>
<protein>
    <recommendedName>
        <fullName evidence="3 12">3-oxoacyl-[acyl-carrier-protein] reductase</fullName>
        <ecNumber evidence="3 12">1.1.1.100</ecNumber>
    </recommendedName>
</protein>
<dbReference type="Gene3D" id="3.40.50.720">
    <property type="entry name" value="NAD(P)-binding Rossmann-like Domain"/>
    <property type="match status" value="1"/>
</dbReference>
<keyword evidence="15" id="KW-1185">Reference proteome</keyword>
<comment type="similarity">
    <text evidence="2 12">Belongs to the short-chain dehydrogenases/reductases (SDR) family.</text>
</comment>
<keyword evidence="7 12" id="KW-0560">Oxidoreductase</keyword>
<dbReference type="GO" id="GO:0006633">
    <property type="term" value="P:fatty acid biosynthetic process"/>
    <property type="evidence" value="ECO:0007669"/>
    <property type="project" value="UniProtKB-UniPathway"/>
</dbReference>
<evidence type="ECO:0000256" key="3">
    <source>
        <dbReference type="ARBA" id="ARBA00012948"/>
    </source>
</evidence>
<keyword evidence="8 12" id="KW-0443">Lipid metabolism</keyword>
<evidence type="ECO:0000313" key="15">
    <source>
        <dbReference type="Proteomes" id="UP000265715"/>
    </source>
</evidence>
<accession>A0A399EU35</accession>
<feature type="active site" description="Proton acceptor" evidence="10">
    <location>
        <position position="152"/>
    </location>
</feature>
<feature type="binding site" evidence="11">
    <location>
        <position position="87"/>
    </location>
    <ligand>
        <name>NADP(+)</name>
        <dbReference type="ChEBI" id="CHEBI:58349"/>
    </ligand>
</feature>
<dbReference type="Proteomes" id="UP000265715">
    <property type="component" value="Unassembled WGS sequence"/>
</dbReference>
<dbReference type="PANTHER" id="PTHR42879:SF2">
    <property type="entry name" value="3-OXOACYL-[ACYL-CARRIER-PROTEIN] REDUCTASE FABG"/>
    <property type="match status" value="1"/>
</dbReference>
<evidence type="ECO:0000256" key="8">
    <source>
        <dbReference type="ARBA" id="ARBA00023098"/>
    </source>
</evidence>
<feature type="binding site" evidence="11">
    <location>
        <position position="185"/>
    </location>
    <ligand>
        <name>NADP(+)</name>
        <dbReference type="ChEBI" id="CHEBI:58349"/>
    </ligand>
</feature>
<dbReference type="SMART" id="SM00822">
    <property type="entry name" value="PKS_KR"/>
    <property type="match status" value="1"/>
</dbReference>
<evidence type="ECO:0000256" key="2">
    <source>
        <dbReference type="ARBA" id="ARBA00006484"/>
    </source>
</evidence>
<evidence type="ECO:0000256" key="1">
    <source>
        <dbReference type="ARBA" id="ARBA00005194"/>
    </source>
</evidence>
<dbReference type="EC" id="1.1.1.100" evidence="3 12"/>
<evidence type="ECO:0000259" key="13">
    <source>
        <dbReference type="SMART" id="SM00822"/>
    </source>
</evidence>
<sequence>MRKALVTGSSRGIGKAIALELASRGYSLAIHYASSREAAEAVAAEAREKGAPEAVVLGADLSSPQAAAQLVGEANAALGGLEVLVNNAGITRDTLLIRMKDEDWDAVIQTNLSAIFHATREAVKIMMRAKWGRIVNISSVVGILGNPGQANYVAAKAGLIGFTKSVAKEYATRGITVNAVAPGFIESDMTARLPESVVAEYLKQIPAGRLGKPEEVAKAVAFLVSDDAAYVNGQTLCVDGGMTPH</sequence>
<evidence type="ECO:0000256" key="6">
    <source>
        <dbReference type="ARBA" id="ARBA00022857"/>
    </source>
</evidence>
<keyword evidence="9 12" id="KW-0275">Fatty acid biosynthesis</keyword>
<dbReference type="InterPro" id="IPR057326">
    <property type="entry name" value="KR_dom"/>
</dbReference>
<dbReference type="PRINTS" id="PR00081">
    <property type="entry name" value="GDHRDH"/>
</dbReference>
<comment type="subunit">
    <text evidence="12">Homotetramer.</text>
</comment>
<organism evidence="14 15">
    <name type="scientific">Calidithermus terrae</name>
    <dbReference type="NCBI Taxonomy" id="1408545"/>
    <lineage>
        <taxon>Bacteria</taxon>
        <taxon>Thermotogati</taxon>
        <taxon>Deinococcota</taxon>
        <taxon>Deinococci</taxon>
        <taxon>Thermales</taxon>
        <taxon>Thermaceae</taxon>
        <taxon>Calidithermus</taxon>
    </lineage>
</organism>
<dbReference type="InterPro" id="IPR050259">
    <property type="entry name" value="SDR"/>
</dbReference>
<feature type="binding site" evidence="11">
    <location>
        <begin position="152"/>
        <end position="156"/>
    </location>
    <ligand>
        <name>NADP(+)</name>
        <dbReference type="ChEBI" id="CHEBI:58349"/>
    </ligand>
</feature>
<dbReference type="GO" id="GO:0004316">
    <property type="term" value="F:3-oxoacyl-[acyl-carrier-protein] reductase (NADPH) activity"/>
    <property type="evidence" value="ECO:0007669"/>
    <property type="project" value="UniProtKB-UniRule"/>
</dbReference>
<evidence type="ECO:0000256" key="9">
    <source>
        <dbReference type="ARBA" id="ARBA00023160"/>
    </source>
</evidence>
<evidence type="ECO:0000256" key="5">
    <source>
        <dbReference type="ARBA" id="ARBA00022832"/>
    </source>
</evidence>
<dbReference type="AlphaFoldDB" id="A0A399EU35"/>
<comment type="pathway">
    <text evidence="1 12">Lipid metabolism; fatty acid biosynthesis.</text>
</comment>
<evidence type="ECO:0000256" key="11">
    <source>
        <dbReference type="PIRSR" id="PIRSR611284-2"/>
    </source>
</evidence>
<dbReference type="PROSITE" id="PS00061">
    <property type="entry name" value="ADH_SHORT"/>
    <property type="match status" value="1"/>
</dbReference>
<dbReference type="PRINTS" id="PR00080">
    <property type="entry name" value="SDRFAMILY"/>
</dbReference>
<dbReference type="NCBIfam" id="NF009466">
    <property type="entry name" value="PRK12826.1-2"/>
    <property type="match status" value="1"/>
</dbReference>